<comment type="caution">
    <text evidence="2">The sequence shown here is derived from an EMBL/GenBank/DDBJ whole genome shotgun (WGS) entry which is preliminary data.</text>
</comment>
<dbReference type="SMART" id="SM00773">
    <property type="entry name" value="WGR"/>
    <property type="match status" value="1"/>
</dbReference>
<reference evidence="2 3" key="1">
    <citation type="journal article" date="2016" name="Int. J. Syst. Evol. Microbiol.">
        <title>Labrenzia salina sp. nov., isolated from the rhizosphere of the halophyte Arthrocnemum macrostachyum.</title>
        <authorList>
            <person name="Camacho M."/>
            <person name="Redondo-Gomez S."/>
            <person name="Rodriguez-Llorente I."/>
            <person name="Rohde M."/>
            <person name="Sproer C."/>
            <person name="Schumann P."/>
            <person name="Klenk H.P."/>
            <person name="Montero-Calasanz M.D.C."/>
        </authorList>
    </citation>
    <scope>NUCLEOTIDE SEQUENCE [LARGE SCALE GENOMIC DNA]</scope>
    <source>
        <strain evidence="2 3">DSM 29163</strain>
    </source>
</reference>
<dbReference type="PROSITE" id="PS51977">
    <property type="entry name" value="WGR"/>
    <property type="match status" value="1"/>
</dbReference>
<dbReference type="EMBL" id="JAPEVI010000002">
    <property type="protein sequence ID" value="MCX2721265.1"/>
    <property type="molecule type" value="Genomic_DNA"/>
</dbReference>
<evidence type="ECO:0000313" key="3">
    <source>
        <dbReference type="Proteomes" id="UP001300261"/>
    </source>
</evidence>
<dbReference type="RefSeq" id="WP_265960966.1">
    <property type="nucleotide sequence ID" value="NZ_JAPEVI010000002.1"/>
</dbReference>
<sequence>MENRDEIILLTRVDRARNMARFYRLAIEPTLFGGLVLHRTWGRLGTWGQSRLVYCADLDTAHEHRARLTAQKLRKGYCPQ</sequence>
<dbReference type="Pfam" id="PF05406">
    <property type="entry name" value="WGR"/>
    <property type="match status" value="1"/>
</dbReference>
<evidence type="ECO:0000259" key="1">
    <source>
        <dbReference type="PROSITE" id="PS51977"/>
    </source>
</evidence>
<accession>A0ABT3QWM0</accession>
<dbReference type="InterPro" id="IPR049809">
    <property type="entry name" value="YehF/YfeS-like_WGR"/>
</dbReference>
<dbReference type="InterPro" id="IPR036930">
    <property type="entry name" value="WGR_dom_sf"/>
</dbReference>
<proteinExistence type="predicted"/>
<organism evidence="2 3">
    <name type="scientific">Roseibium salinum</name>
    <dbReference type="NCBI Taxonomy" id="1604349"/>
    <lineage>
        <taxon>Bacteria</taxon>
        <taxon>Pseudomonadati</taxon>
        <taxon>Pseudomonadota</taxon>
        <taxon>Alphaproteobacteria</taxon>
        <taxon>Hyphomicrobiales</taxon>
        <taxon>Stappiaceae</taxon>
        <taxon>Roseibium</taxon>
    </lineage>
</organism>
<protein>
    <submittedName>
        <fullName evidence="2">WGR domain-containing protein</fullName>
    </submittedName>
</protein>
<dbReference type="Gene3D" id="2.20.140.10">
    <property type="entry name" value="WGR domain"/>
    <property type="match status" value="1"/>
</dbReference>
<dbReference type="Proteomes" id="UP001300261">
    <property type="component" value="Unassembled WGS sequence"/>
</dbReference>
<keyword evidence="3" id="KW-1185">Reference proteome</keyword>
<feature type="domain" description="WGR" evidence="1">
    <location>
        <begin position="1"/>
        <end position="80"/>
    </location>
</feature>
<dbReference type="SUPFAM" id="SSF142921">
    <property type="entry name" value="WGR domain-like"/>
    <property type="match status" value="1"/>
</dbReference>
<evidence type="ECO:0000313" key="2">
    <source>
        <dbReference type="EMBL" id="MCX2721265.1"/>
    </source>
</evidence>
<gene>
    <name evidence="2" type="ORF">ON753_02435</name>
</gene>
<dbReference type="CDD" id="cd07996">
    <property type="entry name" value="WGR_MMR_like"/>
    <property type="match status" value="1"/>
</dbReference>
<dbReference type="InterPro" id="IPR008893">
    <property type="entry name" value="WGR_domain"/>
</dbReference>
<name>A0ABT3QWM0_9HYPH</name>